<feature type="compositionally biased region" description="Basic and acidic residues" evidence="1">
    <location>
        <begin position="14"/>
        <end position="25"/>
    </location>
</feature>
<feature type="region of interest" description="Disordered" evidence="1">
    <location>
        <begin position="1"/>
        <end position="25"/>
    </location>
</feature>
<reference evidence="3 4" key="1">
    <citation type="submission" date="2018-04" db="EMBL/GenBank/DDBJ databases">
        <title>Genomic Encyclopedia of Archaeal and Bacterial Type Strains, Phase II (KMG-II): from individual species to whole genera.</title>
        <authorList>
            <person name="Goeker M."/>
        </authorList>
    </citation>
    <scope>NUCLEOTIDE SEQUENCE [LARGE SCALE GENOMIC DNA]</scope>
    <source>
        <strain evidence="3 4">DSM 29329</strain>
    </source>
</reference>
<dbReference type="InterPro" id="IPR018770">
    <property type="entry name" value="ChloroindolylP_hydrolase"/>
</dbReference>
<dbReference type="EMBL" id="QBKN01000009">
    <property type="protein sequence ID" value="PTX48460.1"/>
    <property type="molecule type" value="Genomic_DNA"/>
</dbReference>
<feature type="transmembrane region" description="Helical" evidence="2">
    <location>
        <begin position="95"/>
        <end position="114"/>
    </location>
</feature>
<evidence type="ECO:0000313" key="4">
    <source>
        <dbReference type="Proteomes" id="UP000244069"/>
    </source>
</evidence>
<protein>
    <submittedName>
        <fullName evidence="3">5-bromo-4-chloroindolyl phosphate hydrolysis protein</fullName>
    </submittedName>
</protein>
<feature type="transmembrane region" description="Helical" evidence="2">
    <location>
        <begin position="43"/>
        <end position="74"/>
    </location>
</feature>
<comment type="caution">
    <text evidence="3">The sequence shown here is derived from an EMBL/GenBank/DDBJ whole genome shotgun (WGS) entry which is preliminary data.</text>
</comment>
<evidence type="ECO:0000256" key="2">
    <source>
        <dbReference type="SAM" id="Phobius"/>
    </source>
</evidence>
<keyword evidence="2" id="KW-0812">Transmembrane</keyword>
<evidence type="ECO:0000256" key="1">
    <source>
        <dbReference type="SAM" id="MobiDB-lite"/>
    </source>
</evidence>
<sequence>MAQRFGGTCSPGREGPDARPGPRGELRVDPVGARSNILFVPPIILALTSLGAGAIGFAAGLLGAGALVTGAWLLRDGLRAEAAYDARKVAKRPAIPRKIFAAGLAGIGTALAAWSKDPAVAAPVIYGIAAGALHIGAFGIDPLRDKRMEGADDMQQARVLRVVDEAEAYLAAMKAAATRSGDRTVQDRVDAFIATARALIRTVESDPRDLAAARRYLGVYLMGARDAAEKFADVQARSGSTQARADFLTLLDDLEVSFGKKTETLLIDDTSDLTVEIDVLRDRLRREGVHLDRR</sequence>
<dbReference type="RefSeq" id="WP_107975888.1">
    <property type="nucleotide sequence ID" value="NZ_BMEZ01000011.1"/>
</dbReference>
<dbReference type="OrthoDB" id="7375296at2"/>
<dbReference type="Proteomes" id="UP000244069">
    <property type="component" value="Unassembled WGS sequence"/>
</dbReference>
<name>A0A2T6AXC3_9RHOB</name>
<accession>A0A2T6AXC3</accession>
<proteinExistence type="predicted"/>
<keyword evidence="4" id="KW-1185">Reference proteome</keyword>
<evidence type="ECO:0000313" key="3">
    <source>
        <dbReference type="EMBL" id="PTX48460.1"/>
    </source>
</evidence>
<dbReference type="Pfam" id="PF10112">
    <property type="entry name" value="Halogen_Hydrol"/>
    <property type="match status" value="1"/>
</dbReference>
<dbReference type="AlphaFoldDB" id="A0A2T6AXC3"/>
<organism evidence="3 4">
    <name type="scientific">Allosediminivita pacifica</name>
    <dbReference type="NCBI Taxonomy" id="1267769"/>
    <lineage>
        <taxon>Bacteria</taxon>
        <taxon>Pseudomonadati</taxon>
        <taxon>Pseudomonadota</taxon>
        <taxon>Alphaproteobacteria</taxon>
        <taxon>Rhodobacterales</taxon>
        <taxon>Paracoccaceae</taxon>
        <taxon>Allosediminivita</taxon>
    </lineage>
</organism>
<gene>
    <name evidence="3" type="ORF">C8N44_109153</name>
</gene>
<keyword evidence="2" id="KW-0472">Membrane</keyword>
<feature type="transmembrane region" description="Helical" evidence="2">
    <location>
        <begin position="120"/>
        <end position="140"/>
    </location>
</feature>
<keyword evidence="2" id="KW-1133">Transmembrane helix</keyword>